<dbReference type="InterPro" id="IPR010985">
    <property type="entry name" value="Ribbon_hlx_hlx"/>
</dbReference>
<dbReference type="HOGENOM" id="CLU_2597513_0_0_2"/>
<reference evidence="1 2" key="1">
    <citation type="journal article" date="2012" name="J. Bacteriol.">
        <title>Draft Genome Sequence of an Ammonia-Oxidizing Archaeon, "Candidatus Nitrosopumilus koreensis" AR1, from Marine Sediment.</title>
        <authorList>
            <person name="Park S.J."/>
            <person name="Kim J.G."/>
            <person name="Jung M.Y."/>
            <person name="Kim S.J."/>
            <person name="Cha I.T."/>
            <person name="Kwon K."/>
            <person name="Lee J.H."/>
            <person name="Rhee S.K."/>
        </authorList>
    </citation>
    <scope>NUCLEOTIDE SEQUENCE [LARGE SCALE GENOMIC DNA]</scope>
    <source>
        <strain evidence="1 2">AR1</strain>
    </source>
</reference>
<dbReference type="EMBL" id="CP003842">
    <property type="protein sequence ID" value="AFS80038.1"/>
    <property type="molecule type" value="Genomic_DNA"/>
</dbReference>
<dbReference type="KEGG" id="nkr:NKOR_00600"/>
<evidence type="ECO:0008006" key="3">
    <source>
        <dbReference type="Google" id="ProtNLM"/>
    </source>
</evidence>
<evidence type="ECO:0000313" key="1">
    <source>
        <dbReference type="EMBL" id="AFS80038.1"/>
    </source>
</evidence>
<dbReference type="Proteomes" id="UP000006101">
    <property type="component" value="Chromosome"/>
</dbReference>
<dbReference type="SUPFAM" id="SSF47598">
    <property type="entry name" value="Ribbon-helix-helix"/>
    <property type="match status" value="1"/>
</dbReference>
<keyword evidence="2" id="KW-1185">Reference proteome</keyword>
<sequence length="79" mass="9191">MLIKVDIDSDLYKKIEDLVKDGKYDDLYDFIKIALNNQIQEEQSESSTEGIGSSKPLDLEIKKNNQRNAKRITWITNRC</sequence>
<dbReference type="STRING" id="1229908.NKOR_00600"/>
<name>K0B1Z8_9ARCH</name>
<dbReference type="PATRIC" id="fig|1229908.8.peg.126"/>
<dbReference type="GO" id="GO:0006355">
    <property type="term" value="P:regulation of DNA-templated transcription"/>
    <property type="evidence" value="ECO:0007669"/>
    <property type="project" value="InterPro"/>
</dbReference>
<dbReference type="AlphaFoldDB" id="K0B1Z8"/>
<proteinExistence type="predicted"/>
<gene>
    <name evidence="1" type="ORF">NKOR_00600</name>
</gene>
<protein>
    <recommendedName>
        <fullName evidence="3">Ribbon-helix-helix protein CopG domain-containing protein</fullName>
    </recommendedName>
</protein>
<dbReference type="RefSeq" id="WP_014962429.1">
    <property type="nucleotide sequence ID" value="NC_018655.1"/>
</dbReference>
<organism evidence="1 2">
    <name type="scientific">Candidatus Nitrosopumilus koreensis AR1</name>
    <dbReference type="NCBI Taxonomy" id="1229908"/>
    <lineage>
        <taxon>Archaea</taxon>
        <taxon>Nitrososphaerota</taxon>
        <taxon>Nitrososphaeria</taxon>
        <taxon>Nitrosopumilales</taxon>
        <taxon>Nitrosopumilaceae</taxon>
        <taxon>Nitrosopumilus</taxon>
    </lineage>
</organism>
<accession>K0B1Z8</accession>
<evidence type="ECO:0000313" key="2">
    <source>
        <dbReference type="Proteomes" id="UP000006101"/>
    </source>
</evidence>
<dbReference type="GeneID" id="13725569"/>